<reference evidence="1 2" key="1">
    <citation type="journal article" date="2015" name="Genome Biol. Evol.">
        <title>Phylogenomic analyses indicate that early fungi evolved digesting cell walls of algal ancestors of land plants.</title>
        <authorList>
            <person name="Chang Y."/>
            <person name="Wang S."/>
            <person name="Sekimoto S."/>
            <person name="Aerts A.L."/>
            <person name="Choi C."/>
            <person name="Clum A."/>
            <person name="LaButti K.M."/>
            <person name="Lindquist E.A."/>
            <person name="Yee Ngan C."/>
            <person name="Ohm R.A."/>
            <person name="Salamov A.A."/>
            <person name="Grigoriev I.V."/>
            <person name="Spatafora J.W."/>
            <person name="Berbee M.L."/>
        </authorList>
    </citation>
    <scope>NUCLEOTIDE SEQUENCE [LARGE SCALE GENOMIC DNA]</scope>
    <source>
        <strain evidence="1 2">NRRL 28638</strain>
    </source>
</reference>
<accession>A0A137P280</accession>
<dbReference type="Gene3D" id="3.80.10.10">
    <property type="entry name" value="Ribonuclease Inhibitor"/>
    <property type="match status" value="1"/>
</dbReference>
<organism evidence="1 2">
    <name type="scientific">Conidiobolus coronatus (strain ATCC 28846 / CBS 209.66 / NRRL 28638)</name>
    <name type="common">Delacroixia coronata</name>
    <dbReference type="NCBI Taxonomy" id="796925"/>
    <lineage>
        <taxon>Eukaryota</taxon>
        <taxon>Fungi</taxon>
        <taxon>Fungi incertae sedis</taxon>
        <taxon>Zoopagomycota</taxon>
        <taxon>Entomophthoromycotina</taxon>
        <taxon>Entomophthoromycetes</taxon>
        <taxon>Entomophthorales</taxon>
        <taxon>Ancylistaceae</taxon>
        <taxon>Conidiobolus</taxon>
    </lineage>
</organism>
<name>A0A137P280_CONC2</name>
<evidence type="ECO:0000313" key="1">
    <source>
        <dbReference type="EMBL" id="KXN69155.1"/>
    </source>
</evidence>
<gene>
    <name evidence="1" type="ORF">CONCODRAFT_8443</name>
</gene>
<dbReference type="Proteomes" id="UP000070444">
    <property type="component" value="Unassembled WGS sequence"/>
</dbReference>
<evidence type="ECO:0008006" key="3">
    <source>
        <dbReference type="Google" id="ProtNLM"/>
    </source>
</evidence>
<keyword evidence="2" id="KW-1185">Reference proteome</keyword>
<protein>
    <recommendedName>
        <fullName evidence="3">RNI-like protein</fullName>
    </recommendedName>
</protein>
<dbReference type="SUPFAM" id="SSF52047">
    <property type="entry name" value="RNI-like"/>
    <property type="match status" value="1"/>
</dbReference>
<dbReference type="InterPro" id="IPR032675">
    <property type="entry name" value="LRR_dom_sf"/>
</dbReference>
<proteinExistence type="predicted"/>
<dbReference type="EMBL" id="KQ964545">
    <property type="protein sequence ID" value="KXN69155.1"/>
    <property type="molecule type" value="Genomic_DNA"/>
</dbReference>
<evidence type="ECO:0000313" key="2">
    <source>
        <dbReference type="Proteomes" id="UP000070444"/>
    </source>
</evidence>
<dbReference type="AlphaFoldDB" id="A0A137P280"/>
<sequence>MNIKQPNEDQAASWEYLPNINDLLEYLDREDLMELSKCWKSYKLEKMLEFLKADLGSKLKFIKKFMLDNMVGCEFAEKLIKLLRNIKTLSIFGYVGACSLGKGLTTILKGLEHLEHVDFYCIDDKIDDYSTKKQIFPKSIKSLKISYYGSSNYYNNEYLIYDTIDASYINLYSLTIVSNRMLQNLSLGMINLQEVEIIDFRLMDQSILLKFLKANPQIRKLNTNLSCYNEEVIKTVLSSKYIEYWCIDGIHWKGIEFNNLQPNYSIKFLEIGDMPPPLILKIVNACKGLETIDFEPCRNIDPIEWSKFERRINNLKLHDNNHLPRYFNEIDHSKQFNQVHIEYYQSIEKFKEDYNVDKLKNYKFVPLISRSCILKLVNKTD</sequence>